<organism evidence="1 2">
    <name type="scientific">Reticulibacter mediterranei</name>
    <dbReference type="NCBI Taxonomy" id="2778369"/>
    <lineage>
        <taxon>Bacteria</taxon>
        <taxon>Bacillati</taxon>
        <taxon>Chloroflexota</taxon>
        <taxon>Ktedonobacteria</taxon>
        <taxon>Ktedonobacterales</taxon>
        <taxon>Reticulibacteraceae</taxon>
        <taxon>Reticulibacter</taxon>
    </lineage>
</organism>
<comment type="caution">
    <text evidence="1">The sequence shown here is derived from an EMBL/GenBank/DDBJ whole genome shotgun (WGS) entry which is preliminary data.</text>
</comment>
<dbReference type="EMBL" id="BNJK01000001">
    <property type="protein sequence ID" value="GHO93605.1"/>
    <property type="molecule type" value="Genomic_DNA"/>
</dbReference>
<dbReference type="RefSeq" id="WP_220204382.1">
    <property type="nucleotide sequence ID" value="NZ_BNJK01000001.1"/>
</dbReference>
<dbReference type="Gene3D" id="3.40.50.880">
    <property type="match status" value="1"/>
</dbReference>
<dbReference type="GO" id="GO:0016787">
    <property type="term" value="F:hydrolase activity"/>
    <property type="evidence" value="ECO:0007669"/>
    <property type="project" value="InterPro"/>
</dbReference>
<sequence>MSHHRPIVGILVSDPTDKNGYLEVTQAAGAEPRVLPPNPNLNALQGVLGVLVTGVGPTGRNVHPALYDPSVTPDASIPDTDINADLQALVWLNMFRRLRVPVAATCLGHQLWWVLCGGRLKSGIPGHTGSQPNEDTTTTAVLLTPNSLLAEVAGSINLDVVCMHSQGAALPPTPPGLIVTGRSNHDGEIHAFESEEDPVWGTQFHPEKMPNFGTRYYEALFEQWQQLLTQR</sequence>
<dbReference type="InterPro" id="IPR029062">
    <property type="entry name" value="Class_I_gatase-like"/>
</dbReference>
<accession>A0A8J3IJG8</accession>
<evidence type="ECO:0000313" key="2">
    <source>
        <dbReference type="Proteomes" id="UP000597444"/>
    </source>
</evidence>
<dbReference type="InterPro" id="IPR011697">
    <property type="entry name" value="Peptidase_C26"/>
</dbReference>
<name>A0A8J3IJG8_9CHLR</name>
<dbReference type="AlphaFoldDB" id="A0A8J3IJG8"/>
<reference evidence="1" key="1">
    <citation type="submission" date="2020-10" db="EMBL/GenBank/DDBJ databases">
        <title>Taxonomic study of unclassified bacteria belonging to the class Ktedonobacteria.</title>
        <authorList>
            <person name="Yabe S."/>
            <person name="Wang C.M."/>
            <person name="Zheng Y."/>
            <person name="Sakai Y."/>
            <person name="Cavaletti L."/>
            <person name="Monciardini P."/>
            <person name="Donadio S."/>
        </authorList>
    </citation>
    <scope>NUCLEOTIDE SEQUENCE</scope>
    <source>
        <strain evidence="1">ID150040</strain>
    </source>
</reference>
<keyword evidence="2" id="KW-1185">Reference proteome</keyword>
<evidence type="ECO:0008006" key="3">
    <source>
        <dbReference type="Google" id="ProtNLM"/>
    </source>
</evidence>
<gene>
    <name evidence="1" type="ORF">KSF_036530</name>
</gene>
<dbReference type="Proteomes" id="UP000597444">
    <property type="component" value="Unassembled WGS sequence"/>
</dbReference>
<evidence type="ECO:0000313" key="1">
    <source>
        <dbReference type="EMBL" id="GHO93605.1"/>
    </source>
</evidence>
<proteinExistence type="predicted"/>
<dbReference type="SUPFAM" id="SSF52317">
    <property type="entry name" value="Class I glutamine amidotransferase-like"/>
    <property type="match status" value="1"/>
</dbReference>
<protein>
    <recommendedName>
        <fullName evidence="3">Gamma-glutamyl-gamma-aminobutyrate hydrolase</fullName>
    </recommendedName>
</protein>
<dbReference type="Pfam" id="PF07722">
    <property type="entry name" value="Peptidase_C26"/>
    <property type="match status" value="1"/>
</dbReference>
<dbReference type="PROSITE" id="PS51273">
    <property type="entry name" value="GATASE_TYPE_1"/>
    <property type="match status" value="1"/>
</dbReference>